<dbReference type="PRINTS" id="PR00990">
    <property type="entry name" value="RIBOKINASE"/>
</dbReference>
<evidence type="ECO:0000313" key="6">
    <source>
        <dbReference type="Proteomes" id="UP000176662"/>
    </source>
</evidence>
<keyword evidence="3" id="KW-0418">Kinase</keyword>
<reference evidence="5 6" key="1">
    <citation type="journal article" date="2016" name="Nat. Commun.">
        <title>Thousands of microbial genomes shed light on interconnected biogeochemical processes in an aquifer system.</title>
        <authorList>
            <person name="Anantharaman K."/>
            <person name="Brown C.T."/>
            <person name="Hug L.A."/>
            <person name="Sharon I."/>
            <person name="Castelle C.J."/>
            <person name="Probst A.J."/>
            <person name="Thomas B.C."/>
            <person name="Singh A."/>
            <person name="Wilkins M.J."/>
            <person name="Karaoz U."/>
            <person name="Brodie E.L."/>
            <person name="Williams K.H."/>
            <person name="Hubbard S.S."/>
            <person name="Banfield J.F."/>
        </authorList>
    </citation>
    <scope>NUCLEOTIDE SEQUENCE [LARGE SCALE GENOMIC DNA]</scope>
</reference>
<evidence type="ECO:0000313" key="5">
    <source>
        <dbReference type="EMBL" id="OGZ18416.1"/>
    </source>
</evidence>
<organism evidence="5 6">
    <name type="scientific">Candidatus Nealsonbacteria bacterium RBG_13_38_11</name>
    <dbReference type="NCBI Taxonomy" id="1801662"/>
    <lineage>
        <taxon>Bacteria</taxon>
        <taxon>Candidatus Nealsoniibacteriota</taxon>
    </lineage>
</organism>
<sequence length="327" mass="35567">MFDIITFGSATQDIFLQPKSFKIVEEKRFITGKGICLSLGSKIQVKDINFLSGGGGTNTAVAFAKQGFKTAFCGMVGADPSGQETIKELAKNGVITQLIKRTDKKPTNHSVVLSSDNQERTILVYCGASSELAVKDIPWPKIKAKWLYLAPLSGKLCNVFEKLVNFAWKNKIKIALNPGHTQLSLPRKTLTRILKKVDVLILNQEEACFLSKIPFNREKDIFRKIDDLCPGIAVMTKGPLGVLVSDGKCLYKASSLKVKTIDRTGAGDAFASGFISGLIREKGDIVRAIQLGVANSSACLKELGAKKGLLAANQKFEKVKVQKGKCL</sequence>
<dbReference type="PANTHER" id="PTHR10584">
    <property type="entry name" value="SUGAR KINASE"/>
    <property type="match status" value="1"/>
</dbReference>
<dbReference type="EMBL" id="MHLX01000039">
    <property type="protein sequence ID" value="OGZ18416.1"/>
    <property type="molecule type" value="Genomic_DNA"/>
</dbReference>
<accession>A0A1G2DXW3</accession>
<protein>
    <recommendedName>
        <fullName evidence="4">Carbohydrate kinase PfkB domain-containing protein</fullName>
    </recommendedName>
</protein>
<dbReference type="GO" id="GO:0016301">
    <property type="term" value="F:kinase activity"/>
    <property type="evidence" value="ECO:0007669"/>
    <property type="project" value="UniProtKB-KW"/>
</dbReference>
<dbReference type="PANTHER" id="PTHR10584:SF166">
    <property type="entry name" value="RIBOKINASE"/>
    <property type="match status" value="1"/>
</dbReference>
<comment type="caution">
    <text evidence="5">The sequence shown here is derived from an EMBL/GenBank/DDBJ whole genome shotgun (WGS) entry which is preliminary data.</text>
</comment>
<name>A0A1G2DXW3_9BACT</name>
<dbReference type="InterPro" id="IPR011611">
    <property type="entry name" value="PfkB_dom"/>
</dbReference>
<comment type="similarity">
    <text evidence="1">Belongs to the carbohydrate kinase PfkB family.</text>
</comment>
<evidence type="ECO:0000256" key="2">
    <source>
        <dbReference type="ARBA" id="ARBA00022679"/>
    </source>
</evidence>
<dbReference type="InterPro" id="IPR002139">
    <property type="entry name" value="Ribo/fructo_kinase"/>
</dbReference>
<evidence type="ECO:0000259" key="4">
    <source>
        <dbReference type="Pfam" id="PF00294"/>
    </source>
</evidence>
<dbReference type="AlphaFoldDB" id="A0A1G2DXW3"/>
<evidence type="ECO:0000256" key="3">
    <source>
        <dbReference type="ARBA" id="ARBA00022777"/>
    </source>
</evidence>
<evidence type="ECO:0000256" key="1">
    <source>
        <dbReference type="ARBA" id="ARBA00010688"/>
    </source>
</evidence>
<dbReference type="Gene3D" id="3.40.1190.20">
    <property type="match status" value="1"/>
</dbReference>
<dbReference type="GO" id="GO:0006796">
    <property type="term" value="P:phosphate-containing compound metabolic process"/>
    <property type="evidence" value="ECO:0007669"/>
    <property type="project" value="UniProtKB-ARBA"/>
</dbReference>
<gene>
    <name evidence="5" type="ORF">A2Z68_02045</name>
</gene>
<dbReference type="InterPro" id="IPR002173">
    <property type="entry name" value="Carboh/pur_kinase_PfkB_CS"/>
</dbReference>
<feature type="domain" description="Carbohydrate kinase PfkB" evidence="4">
    <location>
        <begin position="41"/>
        <end position="307"/>
    </location>
</feature>
<dbReference type="InterPro" id="IPR029056">
    <property type="entry name" value="Ribokinase-like"/>
</dbReference>
<proteinExistence type="inferred from homology"/>
<dbReference type="Pfam" id="PF00294">
    <property type="entry name" value="PfkB"/>
    <property type="match status" value="1"/>
</dbReference>
<dbReference type="PROSITE" id="PS00583">
    <property type="entry name" value="PFKB_KINASES_1"/>
    <property type="match status" value="1"/>
</dbReference>
<dbReference type="SUPFAM" id="SSF53613">
    <property type="entry name" value="Ribokinase-like"/>
    <property type="match status" value="1"/>
</dbReference>
<keyword evidence="2" id="KW-0808">Transferase</keyword>
<dbReference type="Proteomes" id="UP000176662">
    <property type="component" value="Unassembled WGS sequence"/>
</dbReference>